<feature type="active site" evidence="7">
    <location>
        <position position="189"/>
    </location>
</feature>
<protein>
    <recommendedName>
        <fullName evidence="2 6">Protein phosphatase methylesterase 1</fullName>
        <shortName evidence="6">PME-1</shortName>
        <ecNumber evidence="6">3.1.1.-</ecNumber>
    </recommendedName>
</protein>
<organism evidence="10 11">
    <name type="scientific">Botryobasidium botryosum (strain FD-172 SS1)</name>
    <dbReference type="NCBI Taxonomy" id="930990"/>
    <lineage>
        <taxon>Eukaryota</taxon>
        <taxon>Fungi</taxon>
        <taxon>Dikarya</taxon>
        <taxon>Basidiomycota</taxon>
        <taxon>Agaricomycotina</taxon>
        <taxon>Agaricomycetes</taxon>
        <taxon>Cantharellales</taxon>
        <taxon>Botryobasidiaceae</taxon>
        <taxon>Botryobasidium</taxon>
    </lineage>
</organism>
<dbReference type="STRING" id="930990.A0A067M320"/>
<dbReference type="EC" id="3.1.1.-" evidence="6"/>
<comment type="function">
    <text evidence="6">Demethylates proteins that have been reversibly carboxymethylated.</text>
</comment>
<keyword evidence="3 6" id="KW-0719">Serine esterase</keyword>
<dbReference type="InterPro" id="IPR029058">
    <property type="entry name" value="AB_hydrolase_fold"/>
</dbReference>
<evidence type="ECO:0000256" key="6">
    <source>
        <dbReference type="PIRNR" id="PIRNR022950"/>
    </source>
</evidence>
<evidence type="ECO:0000256" key="8">
    <source>
        <dbReference type="SAM" id="MobiDB-lite"/>
    </source>
</evidence>
<evidence type="ECO:0000313" key="11">
    <source>
        <dbReference type="Proteomes" id="UP000027195"/>
    </source>
</evidence>
<dbReference type="OrthoDB" id="194865at2759"/>
<dbReference type="PIRSF" id="PIRSF022950">
    <property type="entry name" value="PPase_methylesterase_euk"/>
    <property type="match status" value="1"/>
</dbReference>
<name>A0A067M320_BOTB1</name>
<dbReference type="InterPro" id="IPR016812">
    <property type="entry name" value="PPase_methylesterase_euk"/>
</dbReference>
<evidence type="ECO:0000256" key="1">
    <source>
        <dbReference type="ARBA" id="ARBA00008645"/>
    </source>
</evidence>
<keyword evidence="4 6" id="KW-0378">Hydrolase</keyword>
<dbReference type="InParanoid" id="A0A067M320"/>
<keyword evidence="11" id="KW-1185">Reference proteome</keyword>
<evidence type="ECO:0000256" key="4">
    <source>
        <dbReference type="ARBA" id="ARBA00022801"/>
    </source>
</evidence>
<dbReference type="FunCoup" id="A0A067M320">
    <property type="interactions" value="528"/>
</dbReference>
<accession>A0A067M320</accession>
<feature type="region of interest" description="Disordered" evidence="8">
    <location>
        <begin position="1"/>
        <end position="43"/>
    </location>
</feature>
<dbReference type="Gene3D" id="3.40.50.1820">
    <property type="entry name" value="alpha/beta hydrolase"/>
    <property type="match status" value="1"/>
</dbReference>
<evidence type="ECO:0000313" key="10">
    <source>
        <dbReference type="EMBL" id="KDQ09944.1"/>
    </source>
</evidence>
<comment type="similarity">
    <text evidence="1 6">Belongs to the AB hydrolase superfamily.</text>
</comment>
<dbReference type="AlphaFoldDB" id="A0A067M320"/>
<dbReference type="Pfam" id="PF12697">
    <property type="entry name" value="Abhydrolase_6"/>
    <property type="match status" value="1"/>
</dbReference>
<dbReference type="Proteomes" id="UP000027195">
    <property type="component" value="Unassembled WGS sequence"/>
</dbReference>
<comment type="catalytic activity">
    <reaction evidence="5">
        <text>[phosphatase 2A protein]-C-terminal L-leucine methyl ester + H2O = [phosphatase 2A protein]-C-terminal L-leucine + methanol + H(+)</text>
        <dbReference type="Rhea" id="RHEA:48548"/>
        <dbReference type="Rhea" id="RHEA-COMP:12134"/>
        <dbReference type="Rhea" id="RHEA-COMP:12135"/>
        <dbReference type="ChEBI" id="CHEBI:15377"/>
        <dbReference type="ChEBI" id="CHEBI:15378"/>
        <dbReference type="ChEBI" id="CHEBI:17790"/>
        <dbReference type="ChEBI" id="CHEBI:90516"/>
        <dbReference type="ChEBI" id="CHEBI:90517"/>
        <dbReference type="EC" id="3.1.1.89"/>
    </reaction>
</comment>
<evidence type="ECO:0000256" key="2">
    <source>
        <dbReference type="ARBA" id="ARBA00020672"/>
    </source>
</evidence>
<gene>
    <name evidence="10" type="ORF">BOTBODRAFT_178673</name>
</gene>
<sequence>MPPGSEEHEDFEDEEGEEGADQDDIGPLPSRSMDSPGSTRFARNRKSRVADFSAFAPLSAAQHFAQAFEVNVPTRDLLSRVYYTPPKVNVGANEGPGTVVVCHHGAGYSGLSFACLASAVKDAGEEELGFLAFDARGHGKTTLLSSAESGEPEPVDFSLATLAEDLVGLLKTVFPDPSISPTLLMVGHSMGGSVVVSAVPILLSSGYRIVGAAVLDVVEGTAVEALPFMHSFLDKRPEGFQSVEEAISWHVSGNTIRNAVSARTSVPSTLVASPSSDPAWRWRTPLRSTAPFWDGWYGGLSSKFLAVRTARLLILAGAERLDKTLMIGQMQGKFQLVVLGDVGHMLHEDDPERVAEVLVEFWKRNDRVIAGIKKVGDL</sequence>
<dbReference type="PANTHER" id="PTHR14189">
    <property type="entry name" value="PROTEIN PHOSPHATASE METHYLESTERASE-1 RELATED"/>
    <property type="match status" value="1"/>
</dbReference>
<feature type="compositionally biased region" description="Acidic residues" evidence="8">
    <location>
        <begin position="7"/>
        <end position="24"/>
    </location>
</feature>
<dbReference type="GO" id="GO:0051723">
    <property type="term" value="F:protein methylesterase activity"/>
    <property type="evidence" value="ECO:0007669"/>
    <property type="project" value="UniProtKB-EC"/>
</dbReference>
<dbReference type="HOGENOM" id="CLU_024818_3_1_1"/>
<reference evidence="11" key="1">
    <citation type="journal article" date="2014" name="Proc. Natl. Acad. Sci. U.S.A.">
        <title>Extensive sampling of basidiomycete genomes demonstrates inadequacy of the white-rot/brown-rot paradigm for wood decay fungi.</title>
        <authorList>
            <person name="Riley R."/>
            <person name="Salamov A.A."/>
            <person name="Brown D.W."/>
            <person name="Nagy L.G."/>
            <person name="Floudas D."/>
            <person name="Held B.W."/>
            <person name="Levasseur A."/>
            <person name="Lombard V."/>
            <person name="Morin E."/>
            <person name="Otillar R."/>
            <person name="Lindquist E.A."/>
            <person name="Sun H."/>
            <person name="LaButti K.M."/>
            <person name="Schmutz J."/>
            <person name="Jabbour D."/>
            <person name="Luo H."/>
            <person name="Baker S.E."/>
            <person name="Pisabarro A.G."/>
            <person name="Walton J.D."/>
            <person name="Blanchette R.A."/>
            <person name="Henrissat B."/>
            <person name="Martin F."/>
            <person name="Cullen D."/>
            <person name="Hibbett D.S."/>
            <person name="Grigoriev I.V."/>
        </authorList>
    </citation>
    <scope>NUCLEOTIDE SEQUENCE [LARGE SCALE GENOMIC DNA]</scope>
    <source>
        <strain evidence="11">FD-172 SS1</strain>
    </source>
</reference>
<feature type="domain" description="AB hydrolase-1" evidence="9">
    <location>
        <begin position="100"/>
        <end position="357"/>
    </location>
</feature>
<proteinExistence type="inferred from homology"/>
<dbReference type="InterPro" id="IPR000073">
    <property type="entry name" value="AB_hydrolase_1"/>
</dbReference>
<dbReference type="SUPFAM" id="SSF53474">
    <property type="entry name" value="alpha/beta-Hydrolases"/>
    <property type="match status" value="1"/>
</dbReference>
<evidence type="ECO:0000256" key="3">
    <source>
        <dbReference type="ARBA" id="ARBA00022487"/>
    </source>
</evidence>
<feature type="active site" evidence="7">
    <location>
        <position position="344"/>
    </location>
</feature>
<evidence type="ECO:0000256" key="7">
    <source>
        <dbReference type="PIRSR" id="PIRSR022950-1"/>
    </source>
</evidence>
<dbReference type="EMBL" id="KL198073">
    <property type="protein sequence ID" value="KDQ09944.1"/>
    <property type="molecule type" value="Genomic_DNA"/>
</dbReference>
<evidence type="ECO:0000256" key="5">
    <source>
        <dbReference type="ARBA" id="ARBA00049203"/>
    </source>
</evidence>
<dbReference type="PANTHER" id="PTHR14189:SF0">
    <property type="entry name" value="PROTEIN PHOSPHATASE METHYLESTERASE 1"/>
    <property type="match status" value="1"/>
</dbReference>
<evidence type="ECO:0000259" key="9">
    <source>
        <dbReference type="Pfam" id="PF12697"/>
    </source>
</evidence>
<feature type="active site" evidence="7">
    <location>
        <position position="216"/>
    </location>
</feature>